<comment type="caution">
    <text evidence="3">The sequence shown here is derived from an EMBL/GenBank/DDBJ whole genome shotgun (WGS) entry which is preliminary data.</text>
</comment>
<evidence type="ECO:0000313" key="3">
    <source>
        <dbReference type="EMBL" id="MDC7693432.1"/>
    </source>
</evidence>
<sequence>MAHQVIQWRQVGFAALVVAAAHMALALLFMISRPRETPSKDGPTLSEVWFVPSRGVRSPSRSAQGGRHTASPAYPQPLRSPDPSGATPSVVASTAAPSATEDTGRETLGAALRHGQACRKALMNGTALPPDCPERGYAPVRPLPVKPGPQPYWEAQVAATEAERRYKSEPGNVDYWKRVNGPDSPRYTPPDLPAPGVYSTEKGQFMHDVDGRTDAYYKAKRETLPKP</sequence>
<feature type="transmembrane region" description="Helical" evidence="2">
    <location>
        <begin position="12"/>
        <end position="31"/>
    </location>
</feature>
<evidence type="ECO:0000313" key="4">
    <source>
        <dbReference type="Proteomes" id="UP001216595"/>
    </source>
</evidence>
<proteinExistence type="predicted"/>
<dbReference type="RefSeq" id="WP_272740197.1">
    <property type="nucleotide sequence ID" value="NZ_JAQQKW010000002.1"/>
</dbReference>
<dbReference type="Proteomes" id="UP001216595">
    <property type="component" value="Unassembled WGS sequence"/>
</dbReference>
<protein>
    <submittedName>
        <fullName evidence="3">Uncharacterized protein</fullName>
    </submittedName>
</protein>
<reference evidence="3 4" key="1">
    <citation type="submission" date="2023-01" db="EMBL/GenBank/DDBJ databases">
        <title>Novel species of the genus Asticcacaulis isolated from rivers.</title>
        <authorList>
            <person name="Lu H."/>
        </authorList>
    </citation>
    <scope>NUCLEOTIDE SEQUENCE [LARGE SCALE GENOMIC DNA]</scope>
    <source>
        <strain evidence="3 4">DXS10W</strain>
    </source>
</reference>
<feature type="region of interest" description="Disordered" evidence="1">
    <location>
        <begin position="55"/>
        <end position="103"/>
    </location>
</feature>
<feature type="region of interest" description="Disordered" evidence="1">
    <location>
        <begin position="172"/>
        <end position="203"/>
    </location>
</feature>
<feature type="compositionally biased region" description="Low complexity" evidence="1">
    <location>
        <begin position="86"/>
        <end position="100"/>
    </location>
</feature>
<keyword evidence="2" id="KW-0472">Membrane</keyword>
<accession>A0ABT5IBR6</accession>
<keyword evidence="2" id="KW-0812">Transmembrane</keyword>
<keyword evidence="4" id="KW-1185">Reference proteome</keyword>
<keyword evidence="2" id="KW-1133">Transmembrane helix</keyword>
<name>A0ABT5IBR6_9CAUL</name>
<evidence type="ECO:0000256" key="2">
    <source>
        <dbReference type="SAM" id="Phobius"/>
    </source>
</evidence>
<dbReference type="EMBL" id="JAQQKW010000002">
    <property type="protein sequence ID" value="MDC7693432.1"/>
    <property type="molecule type" value="Genomic_DNA"/>
</dbReference>
<organism evidence="3 4">
    <name type="scientific">Asticcacaulis currens</name>
    <dbReference type="NCBI Taxonomy" id="2984210"/>
    <lineage>
        <taxon>Bacteria</taxon>
        <taxon>Pseudomonadati</taxon>
        <taxon>Pseudomonadota</taxon>
        <taxon>Alphaproteobacteria</taxon>
        <taxon>Caulobacterales</taxon>
        <taxon>Caulobacteraceae</taxon>
        <taxon>Asticcacaulis</taxon>
    </lineage>
</organism>
<evidence type="ECO:0000256" key="1">
    <source>
        <dbReference type="SAM" id="MobiDB-lite"/>
    </source>
</evidence>
<gene>
    <name evidence="3" type="ORF">PQU94_03940</name>
</gene>